<dbReference type="PROSITE" id="PS51257">
    <property type="entry name" value="PROKAR_LIPOPROTEIN"/>
    <property type="match status" value="1"/>
</dbReference>
<gene>
    <name evidence="4" type="ORF">QRT03_07835</name>
</gene>
<evidence type="ECO:0000256" key="1">
    <source>
        <dbReference type="SAM" id="MobiDB-lite"/>
    </source>
</evidence>
<evidence type="ECO:0000313" key="5">
    <source>
        <dbReference type="Proteomes" id="UP001231924"/>
    </source>
</evidence>
<evidence type="ECO:0000313" key="4">
    <source>
        <dbReference type="EMBL" id="MDL5155861.1"/>
    </source>
</evidence>
<reference evidence="4 5" key="1">
    <citation type="submission" date="2023-06" db="EMBL/GenBank/DDBJ databases">
        <title>Actinomycetospora Odt1-22.</title>
        <authorList>
            <person name="Supong K."/>
        </authorList>
    </citation>
    <scope>NUCLEOTIDE SEQUENCE [LARGE SCALE GENOMIC DNA]</scope>
    <source>
        <strain evidence="4 5">Odt1-22</strain>
    </source>
</reference>
<comment type="caution">
    <text evidence="4">The sequence shown here is derived from an EMBL/GenBank/DDBJ whole genome shotgun (WGS) entry which is preliminary data.</text>
</comment>
<proteinExistence type="predicted"/>
<feature type="domain" description="DUF4232" evidence="3">
    <location>
        <begin position="61"/>
        <end position="173"/>
    </location>
</feature>
<keyword evidence="5" id="KW-1185">Reference proteome</keyword>
<evidence type="ECO:0000259" key="3">
    <source>
        <dbReference type="Pfam" id="PF14016"/>
    </source>
</evidence>
<protein>
    <submittedName>
        <fullName evidence="4">DUF4232 domain-containing protein</fullName>
    </submittedName>
</protein>
<dbReference type="Pfam" id="PF14016">
    <property type="entry name" value="DUF4232"/>
    <property type="match status" value="1"/>
</dbReference>
<sequence length="195" mass="19961">MRARWFVPVVLTAAVLAGCAPGAPQAAPPATVTVTVPPSTTSATPTPTTTTTSAAPDKGKCLLADVRPQVTATTGETGQRHTTVTWTNVTSSTCSMNGYGGVDLQGPPDPTFGPTYSLPRQTSVQPRAVRLAPGEKAHTVVTWSPGDWTPTKLLITPPDETHSAVLDWPGGGVSRQDGATHPGTYLGPVEAGAAA</sequence>
<feature type="signal peptide" evidence="2">
    <location>
        <begin position="1"/>
        <end position="26"/>
    </location>
</feature>
<feature type="region of interest" description="Disordered" evidence="1">
    <location>
        <begin position="22"/>
        <end position="56"/>
    </location>
</feature>
<name>A0ABT7M5X7_9PSEU</name>
<evidence type="ECO:0000256" key="2">
    <source>
        <dbReference type="SAM" id="SignalP"/>
    </source>
</evidence>
<accession>A0ABT7M5X7</accession>
<dbReference type="EMBL" id="JASVWF010000001">
    <property type="protein sequence ID" value="MDL5155861.1"/>
    <property type="molecule type" value="Genomic_DNA"/>
</dbReference>
<keyword evidence="2" id="KW-0732">Signal</keyword>
<dbReference type="InterPro" id="IPR025326">
    <property type="entry name" value="DUF4232"/>
</dbReference>
<dbReference type="Proteomes" id="UP001231924">
    <property type="component" value="Unassembled WGS sequence"/>
</dbReference>
<feature type="region of interest" description="Disordered" evidence="1">
    <location>
        <begin position="172"/>
        <end position="195"/>
    </location>
</feature>
<organism evidence="4 5">
    <name type="scientific">Actinomycetospora termitidis</name>
    <dbReference type="NCBI Taxonomy" id="3053470"/>
    <lineage>
        <taxon>Bacteria</taxon>
        <taxon>Bacillati</taxon>
        <taxon>Actinomycetota</taxon>
        <taxon>Actinomycetes</taxon>
        <taxon>Pseudonocardiales</taxon>
        <taxon>Pseudonocardiaceae</taxon>
        <taxon>Actinomycetospora</taxon>
    </lineage>
</organism>
<feature type="chain" id="PRO_5046665600" evidence="2">
    <location>
        <begin position="27"/>
        <end position="195"/>
    </location>
</feature>
<dbReference type="RefSeq" id="WP_286051981.1">
    <property type="nucleotide sequence ID" value="NZ_JASVWF010000001.1"/>
</dbReference>